<dbReference type="RefSeq" id="WP_212966335.1">
    <property type="nucleotide sequence ID" value="NZ_BORB01000016.1"/>
</dbReference>
<comment type="similarity">
    <text evidence="10">Belongs to the PlsY family.</text>
</comment>
<evidence type="ECO:0000256" key="2">
    <source>
        <dbReference type="ARBA" id="ARBA00022516"/>
    </source>
</evidence>
<keyword evidence="4 10" id="KW-0812">Transmembrane</keyword>
<keyword evidence="11" id="KW-0012">Acyltransferase</keyword>
<accession>A0ABQ4KIZ1</accession>
<gene>
    <name evidence="11" type="primary">plsY1</name>
    <name evidence="10" type="synonym">plsY</name>
    <name evidence="11" type="ORF">J8TS2_22490</name>
</gene>
<comment type="catalytic activity">
    <reaction evidence="10">
        <text>an acyl phosphate + sn-glycerol 3-phosphate = a 1-acyl-sn-glycero-3-phosphate + phosphate</text>
        <dbReference type="Rhea" id="RHEA:34075"/>
        <dbReference type="ChEBI" id="CHEBI:43474"/>
        <dbReference type="ChEBI" id="CHEBI:57597"/>
        <dbReference type="ChEBI" id="CHEBI:57970"/>
        <dbReference type="ChEBI" id="CHEBI:59918"/>
        <dbReference type="EC" id="2.3.1.275"/>
    </reaction>
</comment>
<dbReference type="InterPro" id="IPR003811">
    <property type="entry name" value="G3P_acylTferase_PlsY"/>
</dbReference>
<comment type="caution">
    <text evidence="10">Lacks conserved residue(s) required for the propagation of feature annotation.</text>
</comment>
<evidence type="ECO:0000256" key="4">
    <source>
        <dbReference type="ARBA" id="ARBA00022692"/>
    </source>
</evidence>
<evidence type="ECO:0000256" key="5">
    <source>
        <dbReference type="ARBA" id="ARBA00022989"/>
    </source>
</evidence>
<keyword evidence="8 10" id="KW-0594">Phospholipid biosynthesis</keyword>
<feature type="transmembrane region" description="Helical" evidence="10">
    <location>
        <begin position="110"/>
        <end position="135"/>
    </location>
</feature>
<dbReference type="EC" id="2.3.1.275" evidence="10"/>
<reference evidence="11 12" key="1">
    <citation type="submission" date="2021-03" db="EMBL/GenBank/DDBJ databases">
        <title>Antimicrobial resistance genes in bacteria isolated from Japanese honey, and their potential for conferring macrolide and lincosamide resistance in the American foulbrood pathogen Paenibacillus larvae.</title>
        <authorList>
            <person name="Okamoto M."/>
            <person name="Kumagai M."/>
            <person name="Kanamori H."/>
            <person name="Takamatsu D."/>
        </authorList>
    </citation>
    <scope>NUCLEOTIDE SEQUENCE [LARGE SCALE GENOMIC DNA]</scope>
    <source>
        <strain evidence="11 12">J8TS2</strain>
    </source>
</reference>
<keyword evidence="7 10" id="KW-0472">Membrane</keyword>
<dbReference type="SMART" id="SM01207">
    <property type="entry name" value="G3P_acyltransf"/>
    <property type="match status" value="1"/>
</dbReference>
<proteinExistence type="inferred from homology"/>
<organism evidence="11 12">
    <name type="scientific">Lederbergia ruris</name>
    <dbReference type="NCBI Taxonomy" id="217495"/>
    <lineage>
        <taxon>Bacteria</taxon>
        <taxon>Bacillati</taxon>
        <taxon>Bacillota</taxon>
        <taxon>Bacilli</taxon>
        <taxon>Bacillales</taxon>
        <taxon>Bacillaceae</taxon>
        <taxon>Lederbergia</taxon>
    </lineage>
</organism>
<keyword evidence="6 10" id="KW-0443">Lipid metabolism</keyword>
<dbReference type="Pfam" id="PF02660">
    <property type="entry name" value="G3P_acyltransf"/>
    <property type="match status" value="1"/>
</dbReference>
<keyword evidence="12" id="KW-1185">Reference proteome</keyword>
<dbReference type="PANTHER" id="PTHR30309:SF0">
    <property type="entry name" value="GLYCEROL-3-PHOSPHATE ACYLTRANSFERASE-RELATED"/>
    <property type="match status" value="1"/>
</dbReference>
<keyword evidence="3 10" id="KW-0808">Transferase</keyword>
<comment type="subcellular location">
    <subcellularLocation>
        <location evidence="10">Cell membrane</location>
        <topology evidence="10">Multi-pass membrane protein</topology>
    </subcellularLocation>
</comment>
<evidence type="ECO:0000256" key="6">
    <source>
        <dbReference type="ARBA" id="ARBA00023098"/>
    </source>
</evidence>
<evidence type="ECO:0000256" key="9">
    <source>
        <dbReference type="ARBA" id="ARBA00023264"/>
    </source>
</evidence>
<evidence type="ECO:0000256" key="1">
    <source>
        <dbReference type="ARBA" id="ARBA00022475"/>
    </source>
</evidence>
<name>A0ABQ4KIZ1_9BACI</name>
<dbReference type="HAMAP" id="MF_01043">
    <property type="entry name" value="PlsY"/>
    <property type="match status" value="1"/>
</dbReference>
<sequence>MRVLLILLFAYLLGNILTGQMIAKSLYRKNLHIEGSGNVGARNAGRVFGRTAFVLTFLGDAAKGGIVIILGRYFAFSSSLQLAVLFMVVIGHIFPVFFRFHGGKGMSTFIGGFLMFNPLLFGLFLCVFLCFYFFLRSFTISGMVAVGSYPIMMMFYPYPIQAIVYSICISGMVLFAHRQNIKGYFQKKDK</sequence>
<feature type="transmembrane region" description="Helical" evidence="10">
    <location>
        <begin position="155"/>
        <end position="176"/>
    </location>
</feature>
<evidence type="ECO:0000256" key="10">
    <source>
        <dbReference type="HAMAP-Rule" id="MF_01043"/>
    </source>
</evidence>
<evidence type="ECO:0000256" key="8">
    <source>
        <dbReference type="ARBA" id="ARBA00023209"/>
    </source>
</evidence>
<comment type="subunit">
    <text evidence="10">Probably interacts with PlsX.</text>
</comment>
<evidence type="ECO:0000256" key="7">
    <source>
        <dbReference type="ARBA" id="ARBA00023136"/>
    </source>
</evidence>
<keyword evidence="2 10" id="KW-0444">Lipid biosynthesis</keyword>
<comment type="caution">
    <text evidence="11">The sequence shown here is derived from an EMBL/GenBank/DDBJ whole genome shotgun (WGS) entry which is preliminary data.</text>
</comment>
<evidence type="ECO:0000313" key="12">
    <source>
        <dbReference type="Proteomes" id="UP000679950"/>
    </source>
</evidence>
<comment type="function">
    <text evidence="10">Catalyzes the transfer of an acyl group from acyl-phosphate (acyl-PO(4)) to glycerol-3-phosphate (G3P) to form lysophosphatidic acid (LPA). This enzyme utilizes acyl-phosphate as fatty acyl donor, but not acyl-CoA or acyl-ACP.</text>
</comment>
<keyword evidence="9 10" id="KW-1208">Phospholipid metabolism</keyword>
<dbReference type="PANTHER" id="PTHR30309">
    <property type="entry name" value="INNER MEMBRANE PROTEIN YGIH"/>
    <property type="match status" value="1"/>
</dbReference>
<keyword evidence="1 10" id="KW-1003">Cell membrane</keyword>
<dbReference type="GO" id="GO:0016746">
    <property type="term" value="F:acyltransferase activity"/>
    <property type="evidence" value="ECO:0007669"/>
    <property type="project" value="UniProtKB-KW"/>
</dbReference>
<keyword evidence="5 10" id="KW-1133">Transmembrane helix</keyword>
<protein>
    <recommendedName>
        <fullName evidence="10">Glycerol-3-phosphate acyltransferase</fullName>
    </recommendedName>
    <alternativeName>
        <fullName evidence="10">Acyl-PO4 G3P acyltransferase</fullName>
    </alternativeName>
    <alternativeName>
        <fullName evidence="10">Acyl-phosphate--glycerol-3-phosphate acyltransferase</fullName>
    </alternativeName>
    <alternativeName>
        <fullName evidence="10">G3P acyltransferase</fullName>
        <shortName evidence="10">GPAT</shortName>
        <ecNumber evidence="10">2.3.1.275</ecNumber>
    </alternativeName>
    <alternativeName>
        <fullName evidence="10">Lysophosphatidic acid synthase</fullName>
        <shortName evidence="10">LPA synthase</shortName>
    </alternativeName>
</protein>
<feature type="transmembrane region" description="Helical" evidence="10">
    <location>
        <begin position="80"/>
        <end position="98"/>
    </location>
</feature>
<dbReference type="Proteomes" id="UP000679950">
    <property type="component" value="Unassembled WGS sequence"/>
</dbReference>
<evidence type="ECO:0000313" key="11">
    <source>
        <dbReference type="EMBL" id="GIN57930.1"/>
    </source>
</evidence>
<dbReference type="EMBL" id="BORB01000016">
    <property type="protein sequence ID" value="GIN57930.1"/>
    <property type="molecule type" value="Genomic_DNA"/>
</dbReference>
<evidence type="ECO:0000256" key="3">
    <source>
        <dbReference type="ARBA" id="ARBA00022679"/>
    </source>
</evidence>
<comment type="pathway">
    <text evidence="10">Lipid metabolism; phospholipid metabolism.</text>
</comment>